<keyword evidence="2" id="KW-1185">Reference proteome</keyword>
<organism evidence="1 2">
    <name type="scientific">Paenibacillus hodogayensis</name>
    <dbReference type="NCBI Taxonomy" id="279208"/>
    <lineage>
        <taxon>Bacteria</taxon>
        <taxon>Bacillati</taxon>
        <taxon>Bacillota</taxon>
        <taxon>Bacilli</taxon>
        <taxon>Bacillales</taxon>
        <taxon>Paenibacillaceae</taxon>
        <taxon>Paenibacillus</taxon>
    </lineage>
</organism>
<accession>A0ABV5VNU0</accession>
<evidence type="ECO:0008006" key="3">
    <source>
        <dbReference type="Google" id="ProtNLM"/>
    </source>
</evidence>
<dbReference type="EMBL" id="JBHMAG010000001">
    <property type="protein sequence ID" value="MFB9749939.1"/>
    <property type="molecule type" value="Genomic_DNA"/>
</dbReference>
<dbReference type="Proteomes" id="UP001589619">
    <property type="component" value="Unassembled WGS sequence"/>
</dbReference>
<sequence>MTYLFRSCELEMDYEAYVRFLLQHHDELNLPYSFSLKMSFFSSPLFLGRALLVYTEEPYEIVGAAGFVYGTGANDYEDRHICQVEIAFLRKGYRRTSLFLRGLQTLLALAKEGNPEVERIQFWLAADQQGLKRLLTKFAALPGSTSSVVNNLTLHSVSIRELEAYCRRFKPV</sequence>
<evidence type="ECO:0000313" key="2">
    <source>
        <dbReference type="Proteomes" id="UP001589619"/>
    </source>
</evidence>
<protein>
    <recommendedName>
        <fullName evidence="3">GNAT family N-acetyltransferase</fullName>
    </recommendedName>
</protein>
<evidence type="ECO:0000313" key="1">
    <source>
        <dbReference type="EMBL" id="MFB9749939.1"/>
    </source>
</evidence>
<comment type="caution">
    <text evidence="1">The sequence shown here is derived from an EMBL/GenBank/DDBJ whole genome shotgun (WGS) entry which is preliminary data.</text>
</comment>
<gene>
    <name evidence="1" type="ORF">ACFFNY_00005</name>
</gene>
<reference evidence="1 2" key="1">
    <citation type="submission" date="2024-09" db="EMBL/GenBank/DDBJ databases">
        <authorList>
            <person name="Sun Q."/>
            <person name="Mori K."/>
        </authorList>
    </citation>
    <scope>NUCLEOTIDE SEQUENCE [LARGE SCALE GENOMIC DNA]</scope>
    <source>
        <strain evidence="1 2">JCM 12520</strain>
    </source>
</reference>
<dbReference type="RefSeq" id="WP_344909982.1">
    <property type="nucleotide sequence ID" value="NZ_BAAAYO010000008.1"/>
</dbReference>
<name>A0ABV5VNU0_9BACL</name>
<proteinExistence type="predicted"/>